<dbReference type="NCBIfam" id="TIGR00017">
    <property type="entry name" value="cmk"/>
    <property type="match status" value="1"/>
</dbReference>
<name>A0A1Z3HND5_9CYAN</name>
<dbReference type="InterPro" id="IPR004821">
    <property type="entry name" value="Cyt_trans-like"/>
</dbReference>
<dbReference type="FunFam" id="3.40.50.620:FF:000114">
    <property type="entry name" value="Pantothenate synthetase"/>
    <property type="match status" value="1"/>
</dbReference>
<dbReference type="NCBIfam" id="TIGR00018">
    <property type="entry name" value="panC"/>
    <property type="match status" value="1"/>
</dbReference>
<evidence type="ECO:0000256" key="1">
    <source>
        <dbReference type="ARBA" id="ARBA00004496"/>
    </source>
</evidence>
<evidence type="ECO:0000256" key="5">
    <source>
        <dbReference type="ARBA" id="ARBA00022490"/>
    </source>
</evidence>
<evidence type="ECO:0000313" key="20">
    <source>
        <dbReference type="Proteomes" id="UP000191901"/>
    </source>
</evidence>
<keyword evidence="9 17" id="KW-0547">Nucleotide-binding</keyword>
<dbReference type="HAMAP" id="MF_00158">
    <property type="entry name" value="PanC"/>
    <property type="match status" value="1"/>
</dbReference>
<comment type="similarity">
    <text evidence="4">Belongs to the cytidylate kinase family. Type 1 subfamily.</text>
</comment>
<dbReference type="PANTHER" id="PTHR21299:SF2">
    <property type="entry name" value="CYTIDYLATE KINASE"/>
    <property type="match status" value="1"/>
</dbReference>
<dbReference type="HAMAP" id="MF_01349">
    <property type="entry name" value="PanCY"/>
    <property type="match status" value="1"/>
</dbReference>
<feature type="binding site" evidence="17">
    <location>
        <position position="159"/>
    </location>
    <ligand>
        <name>(R)-pantoate</name>
        <dbReference type="ChEBI" id="CHEBI:15980"/>
    </ligand>
</feature>
<evidence type="ECO:0000313" key="19">
    <source>
        <dbReference type="EMBL" id="ASC71799.1"/>
    </source>
</evidence>
<evidence type="ECO:0000256" key="8">
    <source>
        <dbReference type="ARBA" id="ARBA00022679"/>
    </source>
</evidence>
<evidence type="ECO:0000256" key="11">
    <source>
        <dbReference type="ARBA" id="ARBA00022840"/>
    </source>
</evidence>
<dbReference type="SUPFAM" id="SSF52374">
    <property type="entry name" value="Nucleotidylyl transferase"/>
    <property type="match status" value="1"/>
</dbReference>
<feature type="domain" description="Cytidylate kinase" evidence="18">
    <location>
        <begin position="292"/>
        <end position="511"/>
    </location>
</feature>
<evidence type="ECO:0000259" key="18">
    <source>
        <dbReference type="Pfam" id="PF02224"/>
    </source>
</evidence>
<evidence type="ECO:0000256" key="2">
    <source>
        <dbReference type="ARBA" id="ARBA00004990"/>
    </source>
</evidence>
<comment type="catalytic activity">
    <reaction evidence="15 17">
        <text>CMP + ATP = CDP + ADP</text>
        <dbReference type="Rhea" id="RHEA:11600"/>
        <dbReference type="ChEBI" id="CHEBI:30616"/>
        <dbReference type="ChEBI" id="CHEBI:58069"/>
        <dbReference type="ChEBI" id="CHEBI:60377"/>
        <dbReference type="ChEBI" id="CHEBI:456216"/>
        <dbReference type="EC" id="2.7.4.25"/>
    </reaction>
</comment>
<feature type="binding site" evidence="17">
    <location>
        <begin position="190"/>
        <end position="193"/>
    </location>
    <ligand>
        <name>ATP</name>
        <dbReference type="ChEBI" id="CHEBI:30616"/>
    </ligand>
</feature>
<keyword evidence="11 17" id="KW-0067">ATP-binding</keyword>
<dbReference type="EMBL" id="CP021983">
    <property type="protein sequence ID" value="ASC71799.1"/>
    <property type="molecule type" value="Genomic_DNA"/>
</dbReference>
<accession>A0A1Z3HND5</accession>
<keyword evidence="6 17" id="KW-0436">Ligase</keyword>
<protein>
    <recommendedName>
        <fullName evidence="17">Bifunctional pantoate ligase/cytidylate kinase</fullName>
    </recommendedName>
    <domain>
        <recommendedName>
            <fullName evidence="17">Pantothenate synthetase</fullName>
            <shortName evidence="17">PS</shortName>
            <ecNumber evidence="17">6.3.2.1</ecNumber>
        </recommendedName>
        <alternativeName>
            <fullName evidence="17">Pantoate--beta-alanine ligase</fullName>
        </alternativeName>
        <alternativeName>
            <fullName evidence="17">Pantoate-activating enzyme</fullName>
        </alternativeName>
    </domain>
    <domain>
        <recommendedName>
            <fullName evidence="17">Cytidylate kinase</fullName>
            <shortName evidence="17">CK</shortName>
            <ecNumber evidence="17">2.7.4.25</ecNumber>
        </recommendedName>
        <alternativeName>
            <fullName evidence="17">Cytidine monophosphate kinase</fullName>
            <shortName evidence="17">CMP kinase</shortName>
        </alternativeName>
    </domain>
</protein>
<dbReference type="EC" id="6.3.2.1" evidence="17"/>
<dbReference type="InterPro" id="IPR027417">
    <property type="entry name" value="P-loop_NTPase"/>
</dbReference>
<dbReference type="Gene3D" id="3.40.50.300">
    <property type="entry name" value="P-loop containing nucleotide triphosphate hydrolases"/>
    <property type="match status" value="1"/>
</dbReference>
<dbReference type="GO" id="GO:0006220">
    <property type="term" value="P:pyrimidine nucleotide metabolic process"/>
    <property type="evidence" value="ECO:0007669"/>
    <property type="project" value="UniProtKB-UniRule"/>
</dbReference>
<gene>
    <name evidence="17 19" type="primary">panC/cmk</name>
    <name evidence="19" type="ORF">XM38_027530</name>
</gene>
<evidence type="ECO:0000256" key="9">
    <source>
        <dbReference type="ARBA" id="ARBA00022741"/>
    </source>
</evidence>
<evidence type="ECO:0000256" key="7">
    <source>
        <dbReference type="ARBA" id="ARBA00022655"/>
    </source>
</evidence>
<comment type="pathway">
    <text evidence="2 17">Cofactor biosynthesis; (R)-pantothenate biosynthesis; (R)-pantothenate from (R)-pantoate and beta-alanine: step 1/1.</text>
</comment>
<dbReference type="CDD" id="cd00560">
    <property type="entry name" value="PanC"/>
    <property type="match status" value="1"/>
</dbReference>
<feature type="binding site" evidence="17">
    <location>
        <position position="182"/>
    </location>
    <ligand>
        <name>ATP</name>
        <dbReference type="ChEBI" id="CHEBI:30616"/>
    </ligand>
</feature>
<dbReference type="RefSeq" id="WP_088430085.1">
    <property type="nucleotide sequence ID" value="NZ_CP021983.2"/>
</dbReference>
<evidence type="ECO:0000256" key="15">
    <source>
        <dbReference type="ARBA" id="ARBA00048478"/>
    </source>
</evidence>
<dbReference type="UniPathway" id="UPA00028">
    <property type="reaction ID" value="UER00005"/>
</dbReference>
<evidence type="ECO:0000256" key="14">
    <source>
        <dbReference type="ARBA" id="ARBA00048258"/>
    </source>
</evidence>
<comment type="catalytic activity">
    <reaction evidence="13 17">
        <text>dCMP + ATP = dCDP + ADP</text>
        <dbReference type="Rhea" id="RHEA:25094"/>
        <dbReference type="ChEBI" id="CHEBI:30616"/>
        <dbReference type="ChEBI" id="CHEBI:57566"/>
        <dbReference type="ChEBI" id="CHEBI:58593"/>
        <dbReference type="ChEBI" id="CHEBI:456216"/>
        <dbReference type="EC" id="2.7.4.25"/>
    </reaction>
</comment>
<dbReference type="GO" id="GO:0036430">
    <property type="term" value="F:CMP kinase activity"/>
    <property type="evidence" value="ECO:0007669"/>
    <property type="project" value="RHEA"/>
</dbReference>
<dbReference type="GO" id="GO:0005829">
    <property type="term" value="C:cytosol"/>
    <property type="evidence" value="ECO:0007669"/>
    <property type="project" value="TreeGrafter"/>
</dbReference>
<feature type="binding site" evidence="17">
    <location>
        <begin position="153"/>
        <end position="156"/>
    </location>
    <ligand>
        <name>ATP</name>
        <dbReference type="ChEBI" id="CHEBI:30616"/>
    </ligand>
</feature>
<dbReference type="HAMAP" id="MF_00238">
    <property type="entry name" value="Cytidyl_kinase_type1"/>
    <property type="match status" value="1"/>
</dbReference>
<dbReference type="SUPFAM" id="SSF52540">
    <property type="entry name" value="P-loop containing nucleoside triphosphate hydrolases"/>
    <property type="match status" value="1"/>
</dbReference>
<keyword evidence="5 17" id="KW-0963">Cytoplasm</keyword>
<feature type="region of interest" description="Pantoate--beta-alanine ligase" evidence="17">
    <location>
        <begin position="1"/>
        <end position="283"/>
    </location>
</feature>
<keyword evidence="8 17" id="KW-0808">Transferase</keyword>
<dbReference type="InterPro" id="IPR024894">
    <property type="entry name" value="Pantoate_ligase/cytidylate_kin"/>
</dbReference>
<evidence type="ECO:0000256" key="16">
    <source>
        <dbReference type="ARBA" id="ARBA00055042"/>
    </source>
</evidence>
<dbReference type="Proteomes" id="UP000191901">
    <property type="component" value="Chromosome"/>
</dbReference>
<organism evidence="19 20">
    <name type="scientific">Halomicronema hongdechloris C2206</name>
    <dbReference type="NCBI Taxonomy" id="1641165"/>
    <lineage>
        <taxon>Bacteria</taxon>
        <taxon>Bacillati</taxon>
        <taxon>Cyanobacteriota</taxon>
        <taxon>Cyanophyceae</taxon>
        <taxon>Nodosilineales</taxon>
        <taxon>Nodosilineaceae</taxon>
        <taxon>Halomicronema</taxon>
    </lineage>
</organism>
<dbReference type="Pfam" id="PF02569">
    <property type="entry name" value="Pantoate_ligase"/>
    <property type="match status" value="1"/>
</dbReference>
<feature type="active site" description="Proton donor" evidence="17">
    <location>
        <position position="39"/>
    </location>
</feature>
<keyword evidence="7 17" id="KW-0566">Pantothenate biosynthesis</keyword>
<dbReference type="InterPro" id="IPR042176">
    <property type="entry name" value="Pantoate_ligase_C"/>
</dbReference>
<comment type="subcellular location">
    <subcellularLocation>
        <location evidence="1 17">Cytoplasm</location>
    </subcellularLocation>
</comment>
<reference evidence="19 20" key="1">
    <citation type="journal article" date="2016" name="Biochim. Biophys. Acta">
        <title>Characterization of red-shifted phycobilisomes isolated from the chlorophyll f-containing cyanobacterium Halomicronema hongdechloris.</title>
        <authorList>
            <person name="Li Y."/>
            <person name="Lin Y."/>
            <person name="Garvey C.J."/>
            <person name="Birch D."/>
            <person name="Corkery R.W."/>
            <person name="Loughlin P.C."/>
            <person name="Scheer H."/>
            <person name="Willows R.D."/>
            <person name="Chen M."/>
        </authorList>
    </citation>
    <scope>NUCLEOTIDE SEQUENCE [LARGE SCALE GENOMIC DNA]</scope>
    <source>
        <strain evidence="19 20">C2206</strain>
    </source>
</reference>
<dbReference type="CDD" id="cd02020">
    <property type="entry name" value="CMPK"/>
    <property type="match status" value="1"/>
</dbReference>
<dbReference type="OrthoDB" id="9773087at2"/>
<keyword evidence="12 17" id="KW-0511">Multifunctional enzyme</keyword>
<dbReference type="GO" id="GO:0015949">
    <property type="term" value="P:nucleobase-containing small molecule interconversion"/>
    <property type="evidence" value="ECO:0007669"/>
    <property type="project" value="TreeGrafter"/>
</dbReference>
<evidence type="ECO:0000256" key="6">
    <source>
        <dbReference type="ARBA" id="ARBA00022598"/>
    </source>
</evidence>
<sequence length="521" mass="57043">MQLLKTVEGLHCYLVRLRAAPAAQTVGLVPTMGALHQGHASLIQRARQDNDQVVVSIFVNPLQFGPGEDLDQYPRTLSEDLRQCHDLGVDAVFAPTAAVLYGDSLEAGVTQVVPPPAMTACLCGRFRPGHFTGVATVVTKLLNLVQPDRAYFGQKDAQQLAILQQLVRDLNIASQIVPCPTVREADGLAVSSRNRYLSPQERQQATVLYQGLQAAAQRFQQGECQGQVLIDTVQAVLATVPAVRPQYVELVHPQTLTPLWQIDTVGLLAVAAHVGQTRLIDNWWLRSRRPIIAIDGPAGAGKSTVARRVAQTLDLLYLDSGAMYRAITWLVLQRGIDPQDEVAVAEVIPDCEIRLAAGEPGTPFPSRIWINDQEVTRAIRSPAVTQHVSTVAAQPMVRQRLLQQQQVHGVHGGIVMEGRDIGTQVFPQAELKIFLTASVQERARRRQRDLAAQQHPPVSLEDLAQAIDERDRKDSTRRVAPLQQADDAIELCTDGLTIDDVVAKIVHLYHQSLNAAATTAD</sequence>
<comment type="similarity">
    <text evidence="17">In the N-terminal section; belongs to the pantothenate synthetase family.</text>
</comment>
<dbReference type="GO" id="GO:0004592">
    <property type="term" value="F:pantoate-beta-alanine ligase activity"/>
    <property type="evidence" value="ECO:0007669"/>
    <property type="project" value="UniProtKB-UniRule"/>
</dbReference>
<dbReference type="InterPro" id="IPR003136">
    <property type="entry name" value="Cytidylate_kin"/>
</dbReference>
<dbReference type="GO" id="GO:0036431">
    <property type="term" value="F:dCMP kinase activity"/>
    <property type="evidence" value="ECO:0007669"/>
    <property type="project" value="InterPro"/>
</dbReference>
<dbReference type="InterPro" id="IPR014729">
    <property type="entry name" value="Rossmann-like_a/b/a_fold"/>
</dbReference>
<dbReference type="EC" id="2.7.4.25" evidence="17"/>
<dbReference type="Pfam" id="PF02224">
    <property type="entry name" value="Cytidylate_kin"/>
    <property type="match status" value="1"/>
</dbReference>
<evidence type="ECO:0000256" key="12">
    <source>
        <dbReference type="ARBA" id="ARBA00023268"/>
    </source>
</evidence>
<dbReference type="KEGG" id="hhg:XM38_027530"/>
<comment type="catalytic activity">
    <reaction evidence="14 17">
        <text>(R)-pantoate + beta-alanine + ATP = (R)-pantothenate + AMP + diphosphate + H(+)</text>
        <dbReference type="Rhea" id="RHEA:10912"/>
        <dbReference type="ChEBI" id="CHEBI:15378"/>
        <dbReference type="ChEBI" id="CHEBI:15980"/>
        <dbReference type="ChEBI" id="CHEBI:29032"/>
        <dbReference type="ChEBI" id="CHEBI:30616"/>
        <dbReference type="ChEBI" id="CHEBI:33019"/>
        <dbReference type="ChEBI" id="CHEBI:57966"/>
        <dbReference type="ChEBI" id="CHEBI:456215"/>
        <dbReference type="EC" id="6.3.2.1"/>
    </reaction>
</comment>
<evidence type="ECO:0000256" key="4">
    <source>
        <dbReference type="ARBA" id="ARBA00009427"/>
    </source>
</evidence>
<keyword evidence="10 17" id="KW-0418">Kinase</keyword>
<dbReference type="NCBIfam" id="NF010004">
    <property type="entry name" value="PRK13477.1"/>
    <property type="match status" value="1"/>
</dbReference>
<dbReference type="Gene3D" id="3.30.1300.10">
    <property type="entry name" value="Pantoate-beta-alanine ligase, C-terminal domain"/>
    <property type="match status" value="1"/>
</dbReference>
<comment type="similarity">
    <text evidence="3">Belongs to the pantothenate synthetase family.</text>
</comment>
<evidence type="ECO:0000256" key="10">
    <source>
        <dbReference type="ARBA" id="ARBA00022777"/>
    </source>
</evidence>
<dbReference type="InterPro" id="IPR011994">
    <property type="entry name" value="Cytidylate_kinase_dom"/>
</dbReference>
<evidence type="ECO:0000256" key="17">
    <source>
        <dbReference type="HAMAP-Rule" id="MF_01349"/>
    </source>
</evidence>
<keyword evidence="20" id="KW-1185">Reference proteome</keyword>
<dbReference type="GO" id="GO:0005524">
    <property type="term" value="F:ATP binding"/>
    <property type="evidence" value="ECO:0007669"/>
    <property type="project" value="UniProtKB-UniRule"/>
</dbReference>
<feature type="binding site" evidence="17">
    <location>
        <position position="63"/>
    </location>
    <ligand>
        <name>(R)-pantoate</name>
        <dbReference type="ChEBI" id="CHEBI:15980"/>
    </ligand>
</feature>
<evidence type="ECO:0000256" key="3">
    <source>
        <dbReference type="ARBA" id="ARBA00009256"/>
    </source>
</evidence>
<dbReference type="Gene3D" id="3.40.50.620">
    <property type="entry name" value="HUPs"/>
    <property type="match status" value="1"/>
</dbReference>
<dbReference type="AlphaFoldDB" id="A0A1Z3HND5"/>
<dbReference type="NCBIfam" id="TIGR00125">
    <property type="entry name" value="cyt_tran_rel"/>
    <property type="match status" value="1"/>
</dbReference>
<evidence type="ECO:0000256" key="13">
    <source>
        <dbReference type="ARBA" id="ARBA00047615"/>
    </source>
</evidence>
<feature type="binding site" evidence="17">
    <location>
        <begin position="32"/>
        <end position="39"/>
    </location>
    <ligand>
        <name>ATP</name>
        <dbReference type="ChEBI" id="CHEBI:30616"/>
    </ligand>
</feature>
<dbReference type="FunFam" id="3.30.1300.10:FF:000001">
    <property type="entry name" value="Pantothenate synthetase"/>
    <property type="match status" value="1"/>
</dbReference>
<dbReference type="GO" id="GO:0015940">
    <property type="term" value="P:pantothenate biosynthetic process"/>
    <property type="evidence" value="ECO:0007669"/>
    <property type="project" value="UniProtKB-UniRule"/>
</dbReference>
<comment type="function">
    <text evidence="16 17">Catalyzes the condensation of pantoate with beta-alanine in an ATP-dependent reaction via a pantoyl-adenylate intermediate.</text>
</comment>
<dbReference type="PANTHER" id="PTHR21299">
    <property type="entry name" value="CYTIDYLATE KINASE/PANTOATE-BETA-ALANINE LIGASE"/>
    <property type="match status" value="1"/>
</dbReference>
<comment type="similarity">
    <text evidence="17">In the C-terminal section; belongs to the cytidylate kinase family. Type 1 subfamily.</text>
</comment>
<dbReference type="InterPro" id="IPR003721">
    <property type="entry name" value="Pantoate_ligase"/>
</dbReference>
<comment type="function">
    <text evidence="17">Catalyzes the transfer of a phosphate group from ATP to either CMP or dCMP to form CDP or dCDP and ADP, respectively.</text>
</comment>
<feature type="region of interest" description="Cytidylate kinase" evidence="17">
    <location>
        <begin position="284"/>
        <end position="521"/>
    </location>
</feature>
<proteinExistence type="inferred from homology"/>
<feature type="binding site" evidence="17">
    <location>
        <position position="63"/>
    </location>
    <ligand>
        <name>beta-alanine</name>
        <dbReference type="ChEBI" id="CHEBI:57966"/>
    </ligand>
</feature>